<dbReference type="InterPro" id="IPR050309">
    <property type="entry name" value="Type-B_Carboxylest/Lipase"/>
</dbReference>
<protein>
    <recommendedName>
        <fullName evidence="3">Carboxylic ester hydrolase</fullName>
        <ecNumber evidence="3">3.1.1.-</ecNumber>
    </recommendedName>
</protein>
<gene>
    <name evidence="5" type="ORF">PQU98_07235</name>
</gene>
<dbReference type="InterPro" id="IPR002018">
    <property type="entry name" value="CarbesteraseB"/>
</dbReference>
<evidence type="ECO:0000256" key="1">
    <source>
        <dbReference type="ARBA" id="ARBA00005964"/>
    </source>
</evidence>
<evidence type="ECO:0000256" key="2">
    <source>
        <dbReference type="ARBA" id="ARBA00022801"/>
    </source>
</evidence>
<sequence>MAKVCNKGGVVIGLWLALSAVAQAQSPKPDGPVIRTAQGALMGENGPNNSFAFKGVPFAKAPVGDLRWKPPQAVANWKGVRLAQKSAPACLQVSYGWNEKDAASSAEDCLYLELRTPKLGADAKLPVMVFIHGGANRAGGGAGTISSSLVEEGVVLVSLQYRLGVLGFMSHPALSAESPGKVSGNYALMDQIAGLEWVKANIAAFGGDPDNVTIFGHSAGSHDVGLLLSSPLAAGLFHKAIMQSGTPQFGLPPRTLTQNEALGVELAKSIGPRTEKDPGSVRALVSLRAAPAKALQAAADKLDAPIPDDSFIWLQPTIDGHVLPRAPEDVFMDGDQAKVPLIIGMSARELGLHGGKDAVYSTIQREFGERSFTAKRYYKLDINLDPPSDPVLGAADLQLATDLSFRCPSVWVADHQASAGQKVWLYQLDVDADPAKVAGHGSELAFVFNRPPAGATLSAWPPLMAYWAGFAKTGVPGGSNLTDWPEFGLDENYMQFSKSGPVARQRLRSGVCDMLNRP</sequence>
<dbReference type="Proteomes" id="UP001218579">
    <property type="component" value="Unassembled WGS sequence"/>
</dbReference>
<evidence type="ECO:0000256" key="3">
    <source>
        <dbReference type="RuleBase" id="RU361235"/>
    </source>
</evidence>
<evidence type="ECO:0000313" key="6">
    <source>
        <dbReference type="Proteomes" id="UP001218579"/>
    </source>
</evidence>
<reference evidence="5 6" key="1">
    <citation type="submission" date="2023-01" db="EMBL/GenBank/DDBJ databases">
        <title>Novel species of the genus Asticcacaulis isolated from rivers.</title>
        <authorList>
            <person name="Lu H."/>
        </authorList>
    </citation>
    <scope>NUCLEOTIDE SEQUENCE [LARGE SCALE GENOMIC DNA]</scope>
    <source>
        <strain evidence="5 6">LKC15W</strain>
    </source>
</reference>
<dbReference type="PROSITE" id="PS00122">
    <property type="entry name" value="CARBOXYLESTERASE_B_1"/>
    <property type="match status" value="1"/>
</dbReference>
<feature type="signal peptide" evidence="3">
    <location>
        <begin position="1"/>
        <end position="24"/>
    </location>
</feature>
<comment type="caution">
    <text evidence="5">The sequence shown here is derived from an EMBL/GenBank/DDBJ whole genome shotgun (WGS) entry which is preliminary data.</text>
</comment>
<dbReference type="RefSeq" id="WP_272744231.1">
    <property type="nucleotide sequence ID" value="NZ_JAQQKV010000001.1"/>
</dbReference>
<comment type="similarity">
    <text evidence="1 3">Belongs to the type-B carboxylesterase/lipase family.</text>
</comment>
<name>A0ABT5HI40_9CAUL</name>
<keyword evidence="6" id="KW-1185">Reference proteome</keyword>
<proteinExistence type="inferred from homology"/>
<feature type="chain" id="PRO_5044960851" description="Carboxylic ester hydrolase" evidence="3">
    <location>
        <begin position="25"/>
        <end position="518"/>
    </location>
</feature>
<evidence type="ECO:0000259" key="4">
    <source>
        <dbReference type="Pfam" id="PF00135"/>
    </source>
</evidence>
<feature type="domain" description="Carboxylesterase type B" evidence="4">
    <location>
        <begin position="31"/>
        <end position="510"/>
    </location>
</feature>
<dbReference type="SUPFAM" id="SSF53474">
    <property type="entry name" value="alpha/beta-Hydrolases"/>
    <property type="match status" value="1"/>
</dbReference>
<dbReference type="Gene3D" id="3.40.50.1820">
    <property type="entry name" value="alpha/beta hydrolase"/>
    <property type="match status" value="1"/>
</dbReference>
<keyword evidence="3" id="KW-0732">Signal</keyword>
<dbReference type="PANTHER" id="PTHR11559">
    <property type="entry name" value="CARBOXYLESTERASE"/>
    <property type="match status" value="1"/>
</dbReference>
<dbReference type="EMBL" id="JAQQKV010000001">
    <property type="protein sequence ID" value="MDC7675915.1"/>
    <property type="molecule type" value="Genomic_DNA"/>
</dbReference>
<dbReference type="InterPro" id="IPR029058">
    <property type="entry name" value="AB_hydrolase_fold"/>
</dbReference>
<dbReference type="EC" id="3.1.1.-" evidence="3"/>
<accession>A0ABT5HI40</accession>
<evidence type="ECO:0000313" key="5">
    <source>
        <dbReference type="EMBL" id="MDC7675915.1"/>
    </source>
</evidence>
<dbReference type="Pfam" id="PF00135">
    <property type="entry name" value="COesterase"/>
    <property type="match status" value="1"/>
</dbReference>
<organism evidence="5 6">
    <name type="scientific">Asticcacaulis machinosus</name>
    <dbReference type="NCBI Taxonomy" id="2984211"/>
    <lineage>
        <taxon>Bacteria</taxon>
        <taxon>Pseudomonadati</taxon>
        <taxon>Pseudomonadota</taxon>
        <taxon>Alphaproteobacteria</taxon>
        <taxon>Caulobacterales</taxon>
        <taxon>Caulobacteraceae</taxon>
        <taxon>Asticcacaulis</taxon>
    </lineage>
</organism>
<dbReference type="InterPro" id="IPR019826">
    <property type="entry name" value="Carboxylesterase_B_AS"/>
</dbReference>
<keyword evidence="2 3" id="KW-0378">Hydrolase</keyword>